<name>A0ABM1P991_DROAR</name>
<keyword evidence="7 11" id="KW-0675">Receptor</keyword>
<comment type="subcellular location">
    <subcellularLocation>
        <location evidence="1">Cell membrane</location>
        <topology evidence="1">Multi-pass membrane protein</topology>
    </subcellularLocation>
</comment>
<dbReference type="Proteomes" id="UP000694904">
    <property type="component" value="Chromosome 4"/>
</dbReference>
<evidence type="ECO:0000256" key="7">
    <source>
        <dbReference type="ARBA" id="ARBA00023170"/>
    </source>
</evidence>
<evidence type="ECO:0000256" key="4">
    <source>
        <dbReference type="ARBA" id="ARBA00022692"/>
    </source>
</evidence>
<evidence type="ECO:0000313" key="11">
    <source>
        <dbReference type="RefSeq" id="XP_017863777.1"/>
    </source>
</evidence>
<feature type="transmembrane region" description="Helical" evidence="9">
    <location>
        <begin position="132"/>
        <end position="154"/>
    </location>
</feature>
<protein>
    <submittedName>
        <fullName evidence="11">Gustatory receptor for sugar taste 64f</fullName>
    </submittedName>
</protein>
<keyword evidence="3" id="KW-1003">Cell membrane</keyword>
<feature type="transmembrane region" description="Helical" evidence="9">
    <location>
        <begin position="455"/>
        <end position="473"/>
    </location>
</feature>
<dbReference type="RefSeq" id="XP_017863777.1">
    <property type="nucleotide sequence ID" value="XM_018008288.1"/>
</dbReference>
<comment type="similarity">
    <text evidence="2">Belongs to the insect chemoreceptor superfamily. Gustatory receptor (GR) family. Gr5a subfamily.</text>
</comment>
<feature type="transmembrane region" description="Helical" evidence="9">
    <location>
        <begin position="222"/>
        <end position="247"/>
    </location>
</feature>
<keyword evidence="6 9" id="KW-0472">Membrane</keyword>
<reference evidence="10" key="1">
    <citation type="journal article" date="1997" name="Nucleic Acids Res.">
        <title>tRNAscan-SE: a program for improved detection of transfer RNA genes in genomic sequence.</title>
        <authorList>
            <person name="Lowe T.M."/>
            <person name="Eddy S.R."/>
        </authorList>
    </citation>
    <scope>NUCLEOTIDE SEQUENCE [LARGE SCALE GENOMIC DNA]</scope>
</reference>
<organism evidence="10 11">
    <name type="scientific">Drosophila arizonae</name>
    <name type="common">Fruit fly</name>
    <dbReference type="NCBI Taxonomy" id="7263"/>
    <lineage>
        <taxon>Eukaryota</taxon>
        <taxon>Metazoa</taxon>
        <taxon>Ecdysozoa</taxon>
        <taxon>Arthropoda</taxon>
        <taxon>Hexapoda</taxon>
        <taxon>Insecta</taxon>
        <taxon>Pterygota</taxon>
        <taxon>Neoptera</taxon>
        <taxon>Endopterygota</taxon>
        <taxon>Diptera</taxon>
        <taxon>Brachycera</taxon>
        <taxon>Muscomorpha</taxon>
        <taxon>Ephydroidea</taxon>
        <taxon>Drosophilidae</taxon>
        <taxon>Drosophila</taxon>
    </lineage>
</organism>
<keyword evidence="4 9" id="KW-0812">Transmembrane</keyword>
<reference evidence="10" key="2">
    <citation type="journal article" date="2016" name="G3 (Bethesda)">
        <title>Genome Evolution in Three Species of Cactophilic Drosophila.</title>
        <authorList>
            <person name="Sanchez-Flores A."/>
            <person name="Penazola F."/>
            <person name="Carpinteyro-Ponce J."/>
            <person name="Nazario-Yepiz N."/>
            <person name="Abreu-Goodger C."/>
            <person name="Machado C.A."/>
            <person name="Markow T.A."/>
        </authorList>
    </citation>
    <scope>NUCLEOTIDE SEQUENCE [LARGE SCALE GENOMIC DNA]</scope>
</reference>
<feature type="transmembrane region" description="Helical" evidence="9">
    <location>
        <begin position="289"/>
        <end position="309"/>
    </location>
</feature>
<feature type="transmembrane region" description="Helical" evidence="9">
    <location>
        <begin position="383"/>
        <end position="404"/>
    </location>
</feature>
<evidence type="ECO:0000256" key="8">
    <source>
        <dbReference type="ARBA" id="ARBA00023224"/>
    </source>
</evidence>
<dbReference type="PANTHER" id="PTHR21421">
    <property type="entry name" value="GUSTATORY RECEPTOR"/>
    <property type="match status" value="1"/>
</dbReference>
<evidence type="ECO:0000256" key="9">
    <source>
        <dbReference type="SAM" id="Phobius"/>
    </source>
</evidence>
<dbReference type="PANTHER" id="PTHR21421:SF29">
    <property type="entry name" value="GUSTATORY RECEPTOR 5A FOR TREHALOSE-RELATED"/>
    <property type="match status" value="1"/>
</dbReference>
<accession>A0ABM1P991</accession>
<evidence type="ECO:0000256" key="2">
    <source>
        <dbReference type="ARBA" id="ARBA00005327"/>
    </source>
</evidence>
<dbReference type="Pfam" id="PF06151">
    <property type="entry name" value="Trehalose_recp"/>
    <property type="match status" value="1"/>
</dbReference>
<evidence type="ECO:0000313" key="10">
    <source>
        <dbReference type="Proteomes" id="UP000694904"/>
    </source>
</evidence>
<reference evidence="11" key="3">
    <citation type="submission" date="2025-08" db="UniProtKB">
        <authorList>
            <consortium name="RefSeq"/>
        </authorList>
    </citation>
    <scope>IDENTIFICATION</scope>
    <source>
        <tissue evidence="11">Whole organism</tissue>
    </source>
</reference>
<dbReference type="InterPro" id="IPR009318">
    <property type="entry name" value="Gustatory_rcpt"/>
</dbReference>
<evidence type="ECO:0000256" key="3">
    <source>
        <dbReference type="ARBA" id="ARBA00022475"/>
    </source>
</evidence>
<keyword evidence="5 9" id="KW-1133">Transmembrane helix</keyword>
<feature type="transmembrane region" description="Helical" evidence="9">
    <location>
        <begin position="349"/>
        <end position="371"/>
    </location>
</feature>
<evidence type="ECO:0000256" key="6">
    <source>
        <dbReference type="ARBA" id="ARBA00023136"/>
    </source>
</evidence>
<proteinExistence type="inferred from homology"/>
<keyword evidence="10" id="KW-1185">Reference proteome</keyword>
<evidence type="ECO:0000256" key="1">
    <source>
        <dbReference type="ARBA" id="ARBA00004651"/>
    </source>
</evidence>
<dbReference type="GeneID" id="108614251"/>
<keyword evidence="8" id="KW-0807">Transducer</keyword>
<dbReference type="PIRSF" id="PIRSF038981">
    <property type="entry name" value="GRP"/>
    <property type="match status" value="1"/>
</dbReference>
<feature type="transmembrane region" description="Helical" evidence="9">
    <location>
        <begin position="166"/>
        <end position="186"/>
    </location>
</feature>
<gene>
    <name evidence="11" type="primary">LOC108614251</name>
</gene>
<evidence type="ECO:0000256" key="5">
    <source>
        <dbReference type="ARBA" id="ARBA00022989"/>
    </source>
</evidence>
<sequence length="488" mass="56719">MIGHAPNKLTCQCRAHLSFGCGPNMRFLPKLERKFRRWKKLKKPPLLRKLDALFKSAHKGHRPEDSAKRVQRENGKDIKNELSYKSREQFMYNGSFHEAVGSVLLTAQCFALMPVRGVTAKHPSSLRFSWRYVRTCCCLLFMVSMLINLSFTIYKVLHGSITFNSIRPLIFKSCIFLVCGKALSLARQWPDLMMKWYQIEQDLPQYQTQFEKRRMAQTIRMVMLVGMMLSFAEHLLSIVSAINYAAFCNRTDDPIQNFFELTNDEIFYVLNYSAPLALWGKLQNVYSTFIWNYMDILVMIVSIGLASKFRQLNDNLLKFKGLHMAAAYWSERRIQYRNICTLCSTMDDAISFITIISFSNNLYFICVQLLRSLNTMPSVAHTVYFYFSLFFLIGRTLAVSLYAASVHDESRRPLRYLRCVPKESWCPEAMRFAEEITSDMVALSGMKFFNLTRKLVLSVAGTIVTYELVLIQFHEDQDLWTCDQSTYS</sequence>